<evidence type="ECO:0000256" key="1">
    <source>
        <dbReference type="ARBA" id="ARBA00022630"/>
    </source>
</evidence>
<dbReference type="Proteomes" id="UP000307768">
    <property type="component" value="Unassembled WGS sequence"/>
</dbReference>
<dbReference type="PANTHER" id="PTHR42847">
    <property type="entry name" value="ALKANESULFONATE MONOOXYGENASE"/>
    <property type="match status" value="1"/>
</dbReference>
<protein>
    <submittedName>
        <fullName evidence="6">LLM class flavin-dependent oxidoreductase</fullName>
    </submittedName>
</protein>
<dbReference type="GO" id="GO:0046306">
    <property type="term" value="P:alkanesulfonate catabolic process"/>
    <property type="evidence" value="ECO:0007669"/>
    <property type="project" value="TreeGrafter"/>
</dbReference>
<dbReference type="Gene3D" id="3.20.20.30">
    <property type="entry name" value="Luciferase-like domain"/>
    <property type="match status" value="1"/>
</dbReference>
<proteinExistence type="predicted"/>
<dbReference type="OrthoDB" id="3813791at2"/>
<reference evidence="6 7" key="1">
    <citation type="submission" date="2019-09" db="EMBL/GenBank/DDBJ databases">
        <title>Mumia zhuanghuii sp. nov. isolated from the intestinal contents of plateau pika (Ochotona curzoniae) in the Qinghai-Tibet plateau of China.</title>
        <authorList>
            <person name="Tian Z."/>
        </authorList>
    </citation>
    <scope>NUCLEOTIDE SEQUENCE [LARGE SCALE GENOMIC DNA]</scope>
    <source>
        <strain evidence="7">350</strain>
    </source>
</reference>
<dbReference type="EMBL" id="VDFQ02000003">
    <property type="protein sequence ID" value="KAA1423043.1"/>
    <property type="molecule type" value="Genomic_DNA"/>
</dbReference>
<comment type="caution">
    <text evidence="6">The sequence shown here is derived from an EMBL/GenBank/DDBJ whole genome shotgun (WGS) entry which is preliminary data.</text>
</comment>
<evidence type="ECO:0000313" key="7">
    <source>
        <dbReference type="Proteomes" id="UP000307768"/>
    </source>
</evidence>
<dbReference type="InterPro" id="IPR011251">
    <property type="entry name" value="Luciferase-like_dom"/>
</dbReference>
<accession>A0A5Q6RY74</accession>
<dbReference type="PANTHER" id="PTHR42847:SF4">
    <property type="entry name" value="ALKANESULFONATE MONOOXYGENASE-RELATED"/>
    <property type="match status" value="1"/>
</dbReference>
<evidence type="ECO:0000313" key="6">
    <source>
        <dbReference type="EMBL" id="KAA1423043.1"/>
    </source>
</evidence>
<keyword evidence="3" id="KW-0560">Oxidoreductase</keyword>
<dbReference type="NCBIfam" id="TIGR03619">
    <property type="entry name" value="F420_Rv2161c"/>
    <property type="match status" value="1"/>
</dbReference>
<dbReference type="GO" id="GO:0008726">
    <property type="term" value="F:alkanesulfonate monooxygenase activity"/>
    <property type="evidence" value="ECO:0007669"/>
    <property type="project" value="TreeGrafter"/>
</dbReference>
<keyword evidence="4" id="KW-0503">Monooxygenase</keyword>
<sequence>MAIGLTLSDPALVATEAEQAEAAGFDLVAVGEHLFHHGGAPNPYVQLAAAAAATTRIRLLSSVSLLPLYPAALAAKLATTLDQVSGGRFDLGVGAGGEYEAEFAAAGVDPATRFRRLDESLDVLRLLFTGERVSYDGEFTVLDDVALDPPPVQDGGPPIWLGGRGDGALRRAGRVARVWMPYMVSPERLAEGLLKARRSAEEAGRDPASIRGALFAFVCADEDAAWARRTGTANVSRTYQQDFAPLAAQYLLLGSSDDVCSRIAEFTGAGAETIVLQVAANGPVDRQRVMQTLISEVLPKVAAS</sequence>
<dbReference type="InterPro" id="IPR036661">
    <property type="entry name" value="Luciferase-like_sf"/>
</dbReference>
<evidence type="ECO:0000256" key="4">
    <source>
        <dbReference type="ARBA" id="ARBA00023033"/>
    </source>
</evidence>
<dbReference type="Pfam" id="PF00296">
    <property type="entry name" value="Bac_luciferase"/>
    <property type="match status" value="1"/>
</dbReference>
<dbReference type="InterPro" id="IPR019921">
    <property type="entry name" value="Lucif-like_OxRdtase_Rv2161c"/>
</dbReference>
<name>A0A5Q6RY74_9ACTN</name>
<keyword evidence="2" id="KW-0288">FMN</keyword>
<dbReference type="RefSeq" id="WP_149769994.1">
    <property type="nucleotide sequence ID" value="NZ_VDFQ02000003.1"/>
</dbReference>
<dbReference type="InterPro" id="IPR050172">
    <property type="entry name" value="SsuD_RutA_monooxygenase"/>
</dbReference>
<organism evidence="6 7">
    <name type="scientific">Mumia zhuanghuii</name>
    <dbReference type="NCBI Taxonomy" id="2585211"/>
    <lineage>
        <taxon>Bacteria</taxon>
        <taxon>Bacillati</taxon>
        <taxon>Actinomycetota</taxon>
        <taxon>Actinomycetes</taxon>
        <taxon>Propionibacteriales</taxon>
        <taxon>Nocardioidaceae</taxon>
        <taxon>Mumia</taxon>
    </lineage>
</organism>
<gene>
    <name evidence="6" type="ORF">FE697_012985</name>
</gene>
<evidence type="ECO:0000256" key="2">
    <source>
        <dbReference type="ARBA" id="ARBA00022643"/>
    </source>
</evidence>
<dbReference type="SUPFAM" id="SSF51679">
    <property type="entry name" value="Bacterial luciferase-like"/>
    <property type="match status" value="1"/>
</dbReference>
<evidence type="ECO:0000256" key="3">
    <source>
        <dbReference type="ARBA" id="ARBA00023002"/>
    </source>
</evidence>
<keyword evidence="1" id="KW-0285">Flavoprotein</keyword>
<feature type="domain" description="Luciferase-like" evidence="5">
    <location>
        <begin position="14"/>
        <end position="230"/>
    </location>
</feature>
<evidence type="ECO:0000259" key="5">
    <source>
        <dbReference type="Pfam" id="PF00296"/>
    </source>
</evidence>
<dbReference type="AlphaFoldDB" id="A0A5Q6RY74"/>